<evidence type="ECO:0000313" key="4">
    <source>
        <dbReference type="Proteomes" id="UP000435187"/>
    </source>
</evidence>
<organism evidence="3 4">
    <name type="scientific">Gracilibacillus thailandensis</name>
    <dbReference type="NCBI Taxonomy" id="563735"/>
    <lineage>
        <taxon>Bacteria</taxon>
        <taxon>Bacillati</taxon>
        <taxon>Bacillota</taxon>
        <taxon>Bacilli</taxon>
        <taxon>Bacillales</taxon>
        <taxon>Bacillaceae</taxon>
        <taxon>Gracilibacillus</taxon>
    </lineage>
</organism>
<name>A0A6N7R3W8_9BACI</name>
<protein>
    <recommendedName>
        <fullName evidence="2">YhfM-like domain-containing protein</fullName>
    </recommendedName>
</protein>
<proteinExistence type="predicted"/>
<reference evidence="3 4" key="1">
    <citation type="submission" date="2019-10" db="EMBL/GenBank/DDBJ databases">
        <title>Gracilibacillus salitolerans sp. nov., a moderate halophile isolated from a saline soil in northwest China.</title>
        <authorList>
            <person name="Gan L."/>
        </authorList>
    </citation>
    <scope>NUCLEOTIDE SEQUENCE [LARGE SCALE GENOMIC DNA]</scope>
    <source>
        <strain evidence="3 4">TP2-8</strain>
    </source>
</reference>
<feature type="domain" description="YhfM-like" evidence="2">
    <location>
        <begin position="72"/>
        <end position="153"/>
    </location>
</feature>
<feature type="signal peptide" evidence="1">
    <location>
        <begin position="1"/>
        <end position="18"/>
    </location>
</feature>
<gene>
    <name evidence="3" type="ORF">GH885_16445</name>
</gene>
<dbReference type="AlphaFoldDB" id="A0A6N7R3W8"/>
<dbReference type="Proteomes" id="UP000435187">
    <property type="component" value="Unassembled WGS sequence"/>
</dbReference>
<accession>A0A6N7R3W8</accession>
<dbReference type="EMBL" id="WJEE01000044">
    <property type="protein sequence ID" value="MRI67911.1"/>
    <property type="molecule type" value="Genomic_DNA"/>
</dbReference>
<evidence type="ECO:0000256" key="1">
    <source>
        <dbReference type="SAM" id="SignalP"/>
    </source>
</evidence>
<dbReference type="Pfam" id="PF26353">
    <property type="entry name" value="YhfM"/>
    <property type="match status" value="1"/>
</dbReference>
<evidence type="ECO:0000259" key="2">
    <source>
        <dbReference type="Pfam" id="PF26353"/>
    </source>
</evidence>
<dbReference type="RefSeq" id="WP_153836440.1">
    <property type="nucleotide sequence ID" value="NZ_JBHUMW010000084.1"/>
</dbReference>
<sequence>MKLLMFSFSLLCIFCVISCSQQTIKSQSNEDTIIKKDQKTIPVQLDGRIIESISISEIGKVNSDEEDPYIVYSQEEIETISTFAEMVKRGERIKGVVDVLKSDYAVTFMFQDKSTSKYYMNLGEDEGSIMNQNDSSTVYIIPEDLILSLNQLVLPNNEQVAL</sequence>
<evidence type="ECO:0000313" key="3">
    <source>
        <dbReference type="EMBL" id="MRI67911.1"/>
    </source>
</evidence>
<feature type="chain" id="PRO_5039151854" description="YhfM-like domain-containing protein" evidence="1">
    <location>
        <begin position="19"/>
        <end position="162"/>
    </location>
</feature>
<keyword evidence="4" id="KW-1185">Reference proteome</keyword>
<comment type="caution">
    <text evidence="3">The sequence shown here is derived from an EMBL/GenBank/DDBJ whole genome shotgun (WGS) entry which is preliminary data.</text>
</comment>
<keyword evidence="1" id="KW-0732">Signal</keyword>
<dbReference type="InterPro" id="IPR058780">
    <property type="entry name" value="YhfM-like_dom"/>
</dbReference>